<sequence length="138" mass="15870">MNKEDSHTEKKCGTGRYARIAHHQPQLTALNFSLSTVCLGFVDFSKLRFLQPVLAFRFKVRVIVDAQECRLSDGRIEVGRAVNLEFSKWAKIFFDKDEGAKEHRLSDVVHENDAIDLSRLLVEDGTVLEIRDRWPRLG</sequence>
<gene>
    <name evidence="1" type="ORF">TNCV_4395771</name>
</gene>
<reference evidence="1" key="1">
    <citation type="submission" date="2020-08" db="EMBL/GenBank/DDBJ databases">
        <title>Multicomponent nature underlies the extraordinary mechanical properties of spider dragline silk.</title>
        <authorList>
            <person name="Kono N."/>
            <person name="Nakamura H."/>
            <person name="Mori M."/>
            <person name="Yoshida Y."/>
            <person name="Ohtoshi R."/>
            <person name="Malay A.D."/>
            <person name="Moran D.A.P."/>
            <person name="Tomita M."/>
            <person name="Numata K."/>
            <person name="Arakawa K."/>
        </authorList>
    </citation>
    <scope>NUCLEOTIDE SEQUENCE</scope>
</reference>
<evidence type="ECO:0000313" key="1">
    <source>
        <dbReference type="EMBL" id="GFY28243.1"/>
    </source>
</evidence>
<dbReference type="EMBL" id="BMAU01021383">
    <property type="protein sequence ID" value="GFY28243.1"/>
    <property type="molecule type" value="Genomic_DNA"/>
</dbReference>
<accession>A0A8X6W4V2</accession>
<name>A0A8X6W4V2_TRICX</name>
<evidence type="ECO:0000313" key="2">
    <source>
        <dbReference type="Proteomes" id="UP000887159"/>
    </source>
</evidence>
<organism evidence="1 2">
    <name type="scientific">Trichonephila clavipes</name>
    <name type="common">Golden silk orbweaver</name>
    <name type="synonym">Nephila clavipes</name>
    <dbReference type="NCBI Taxonomy" id="2585209"/>
    <lineage>
        <taxon>Eukaryota</taxon>
        <taxon>Metazoa</taxon>
        <taxon>Ecdysozoa</taxon>
        <taxon>Arthropoda</taxon>
        <taxon>Chelicerata</taxon>
        <taxon>Arachnida</taxon>
        <taxon>Araneae</taxon>
        <taxon>Araneomorphae</taxon>
        <taxon>Entelegynae</taxon>
        <taxon>Araneoidea</taxon>
        <taxon>Nephilidae</taxon>
        <taxon>Trichonephila</taxon>
    </lineage>
</organism>
<comment type="caution">
    <text evidence="1">The sequence shown here is derived from an EMBL/GenBank/DDBJ whole genome shotgun (WGS) entry which is preliminary data.</text>
</comment>
<dbReference type="Proteomes" id="UP000887159">
    <property type="component" value="Unassembled WGS sequence"/>
</dbReference>
<proteinExistence type="predicted"/>
<keyword evidence="2" id="KW-1185">Reference proteome</keyword>
<dbReference type="AlphaFoldDB" id="A0A8X6W4V2"/>
<protein>
    <submittedName>
        <fullName evidence="1">Uncharacterized protein</fullName>
    </submittedName>
</protein>